<evidence type="ECO:0000313" key="2">
    <source>
        <dbReference type="EMBL" id="XAF56264.1"/>
    </source>
</evidence>
<keyword evidence="3" id="KW-1185">Reference proteome</keyword>
<dbReference type="SUPFAM" id="SSF46785">
    <property type="entry name" value="Winged helix' DNA-binding domain"/>
    <property type="match status" value="1"/>
</dbReference>
<gene>
    <name evidence="2" type="ORF">AAGT77_20295</name>
</gene>
<protein>
    <recommendedName>
        <fullName evidence="4">Helix-turn-helix domain-containing protein</fullName>
    </recommendedName>
</protein>
<name>A0ABZ3EAN2_9GAMM</name>
<reference evidence="2 3" key="1">
    <citation type="submission" date="2024-04" db="EMBL/GenBank/DDBJ databases">
        <title>Marinobacter sp. SBY-1.</title>
        <authorList>
            <person name="Pan C."/>
        </authorList>
    </citation>
    <scope>NUCLEOTIDE SEQUENCE [LARGE SCALE GENOMIC DNA]</scope>
    <source>
        <strain evidence="2 3">SBY-1</strain>
        <plasmid evidence="2 3">unnamed2</plasmid>
    </source>
</reference>
<feature type="compositionally biased region" description="Basic and acidic residues" evidence="1">
    <location>
        <begin position="232"/>
        <end position="247"/>
    </location>
</feature>
<proteinExistence type="predicted"/>
<dbReference type="Gene3D" id="1.10.10.10">
    <property type="entry name" value="Winged helix-like DNA-binding domain superfamily/Winged helix DNA-binding domain"/>
    <property type="match status" value="1"/>
</dbReference>
<dbReference type="Proteomes" id="UP001445268">
    <property type="component" value="Plasmid unnamed2"/>
</dbReference>
<feature type="compositionally biased region" description="Polar residues" evidence="1">
    <location>
        <begin position="162"/>
        <end position="176"/>
    </location>
</feature>
<evidence type="ECO:0008006" key="4">
    <source>
        <dbReference type="Google" id="ProtNLM"/>
    </source>
</evidence>
<evidence type="ECO:0000313" key="3">
    <source>
        <dbReference type="Proteomes" id="UP001445268"/>
    </source>
</evidence>
<evidence type="ECO:0000256" key="1">
    <source>
        <dbReference type="SAM" id="MobiDB-lite"/>
    </source>
</evidence>
<sequence>MSTNNLQSYTDNALYFIMPEPVLDLATRFKLSYSETMVYLLHFNMGYRWKTWISTLTCRKIADRLKISERAVSMAHQKLSKLGLIERERGVRYSKFREAPAATKLLLSDELKECFDSAPKRSEHDSGSKTVYAQKQTQPTSQSPKSTPAADKKIQIDVQAPSPKSQPSLAASSNQPTNPPRIAAQISDLPETIRAAIDLKRGRYNLAQMLKAQRDITPNMVNQILSIYDRKHPDEAPDEQDTAHSKAPESTPRSQPAKEGIAIERINTDRLVTEIEQKLQWAFKGRMHDVRPGIPEEIAFALTMGTLKDKPINHGLNIALKLVREERWTAPKGFHLYEVKFQRRA</sequence>
<feature type="region of interest" description="Disordered" evidence="1">
    <location>
        <begin position="232"/>
        <end position="260"/>
    </location>
</feature>
<feature type="compositionally biased region" description="Polar residues" evidence="1">
    <location>
        <begin position="128"/>
        <end position="146"/>
    </location>
</feature>
<organism evidence="2 3">
    <name type="scientific">Marinobacter alkaliphilus</name>
    <dbReference type="NCBI Taxonomy" id="254719"/>
    <lineage>
        <taxon>Bacteria</taxon>
        <taxon>Pseudomonadati</taxon>
        <taxon>Pseudomonadota</taxon>
        <taxon>Gammaproteobacteria</taxon>
        <taxon>Pseudomonadales</taxon>
        <taxon>Marinobacteraceae</taxon>
        <taxon>Marinobacter</taxon>
    </lineage>
</organism>
<dbReference type="InterPro" id="IPR036390">
    <property type="entry name" value="WH_DNA-bd_sf"/>
</dbReference>
<feature type="compositionally biased region" description="Basic and acidic residues" evidence="1">
    <location>
        <begin position="117"/>
        <end position="127"/>
    </location>
</feature>
<feature type="region of interest" description="Disordered" evidence="1">
    <location>
        <begin position="117"/>
        <end position="187"/>
    </location>
</feature>
<geneLocation type="plasmid" evidence="2 3">
    <name>unnamed2</name>
</geneLocation>
<keyword evidence="2" id="KW-0614">Plasmid</keyword>
<dbReference type="RefSeq" id="WP_342632812.1">
    <property type="nucleotide sequence ID" value="NZ_CP152382.1"/>
</dbReference>
<accession>A0ABZ3EAN2</accession>
<dbReference type="InterPro" id="IPR036388">
    <property type="entry name" value="WH-like_DNA-bd_sf"/>
</dbReference>
<dbReference type="EMBL" id="CP152382">
    <property type="protein sequence ID" value="XAF56264.1"/>
    <property type="molecule type" value="Genomic_DNA"/>
</dbReference>